<dbReference type="Proteomes" id="UP000015100">
    <property type="component" value="Unassembled WGS sequence"/>
</dbReference>
<comment type="caution">
    <text evidence="2">The sequence shown here is derived from an EMBL/GenBank/DDBJ whole genome shotgun (WGS) entry which is preliminary data.</text>
</comment>
<name>S8AFE7_DACHA</name>
<dbReference type="HOGENOM" id="CLU_238747_0_0_1"/>
<feature type="compositionally biased region" description="Polar residues" evidence="1">
    <location>
        <begin position="1440"/>
        <end position="1461"/>
    </location>
</feature>
<feature type="region of interest" description="Disordered" evidence="1">
    <location>
        <begin position="204"/>
        <end position="298"/>
    </location>
</feature>
<feature type="compositionally biased region" description="Basic and acidic residues" evidence="1">
    <location>
        <begin position="476"/>
        <end position="492"/>
    </location>
</feature>
<reference evidence="2 3" key="1">
    <citation type="journal article" date="2013" name="PLoS Genet.">
        <title>Genomic mechanisms accounting for the adaptation to parasitism in nematode-trapping fungi.</title>
        <authorList>
            <person name="Meerupati T."/>
            <person name="Andersson K.M."/>
            <person name="Friman E."/>
            <person name="Kumar D."/>
            <person name="Tunlid A."/>
            <person name="Ahren D."/>
        </authorList>
    </citation>
    <scope>NUCLEOTIDE SEQUENCE [LARGE SCALE GENOMIC DNA]</scope>
    <source>
        <strain evidence="2 3">CBS 200.50</strain>
    </source>
</reference>
<feature type="compositionally biased region" description="Basic and acidic residues" evidence="1">
    <location>
        <begin position="369"/>
        <end position="401"/>
    </location>
</feature>
<dbReference type="OrthoDB" id="5425558at2759"/>
<feature type="region of interest" description="Disordered" evidence="1">
    <location>
        <begin position="369"/>
        <end position="454"/>
    </location>
</feature>
<keyword evidence="3" id="KW-1185">Reference proteome</keyword>
<dbReference type="OMA" id="DMTMYER"/>
<feature type="compositionally biased region" description="Basic and acidic residues" evidence="1">
    <location>
        <begin position="217"/>
        <end position="237"/>
    </location>
</feature>
<feature type="compositionally biased region" description="Basic and acidic residues" evidence="1">
    <location>
        <begin position="1619"/>
        <end position="1634"/>
    </location>
</feature>
<feature type="compositionally biased region" description="Basic and acidic residues" evidence="1">
    <location>
        <begin position="1782"/>
        <end position="1802"/>
    </location>
</feature>
<feature type="compositionally biased region" description="Acidic residues" evidence="1">
    <location>
        <begin position="238"/>
        <end position="281"/>
    </location>
</feature>
<evidence type="ECO:0000256" key="1">
    <source>
        <dbReference type="SAM" id="MobiDB-lite"/>
    </source>
</evidence>
<feature type="compositionally biased region" description="Polar residues" evidence="1">
    <location>
        <begin position="1478"/>
        <end position="1500"/>
    </location>
</feature>
<feature type="region of interest" description="Disordered" evidence="1">
    <location>
        <begin position="1719"/>
        <end position="1816"/>
    </location>
</feature>
<protein>
    <submittedName>
        <fullName evidence="2">Uncharacterized protein</fullName>
    </submittedName>
</protein>
<dbReference type="EMBL" id="AQGS01000153">
    <property type="protein sequence ID" value="EPS41775.1"/>
    <property type="molecule type" value="Genomic_DNA"/>
</dbReference>
<feature type="compositionally biased region" description="Basic residues" evidence="1">
    <location>
        <begin position="1803"/>
        <end position="1816"/>
    </location>
</feature>
<gene>
    <name evidence="2" type="ORF">H072_4279</name>
</gene>
<proteinExistence type="predicted"/>
<accession>S8AFE7</accession>
<evidence type="ECO:0000313" key="3">
    <source>
        <dbReference type="Proteomes" id="UP000015100"/>
    </source>
</evidence>
<dbReference type="STRING" id="1284197.S8AFE7"/>
<sequence>MTSKRNLESAWSDRDNIQYNGPFLLPKESPYNRNRETGFPIDVPFDPRRLDPEIAQSLNIMLSSTETIGLAKIKRMEKAKKSLDPAKMEEAADDSIKKHIVTTTEADKGVLENWFLPINGQEDNLAGLGGNWDYVKWNSMVVTCFYKQLQLGQKLARLARVHPPVELFSDFEPGRTGKLKKVSIMGKDEFVQAYGEMDVKGVPKKGFVDEDETDSPDTVKERKKPPGNDKLDNNDKKDDDEDDDDEDSDEDDESGDDDDEDNEEEEEDDDDDDYDDYEDNTIPDWRKLKPAPIGKQRTVNPLEYLYGKADFLPLDKEGKWVPPKKLPERDLTSLLDPDDSLYSILKVAADELMKLRKQKEEQLKKLKELRKLKQQEKAASVEKDPDYKPDGETAGGDKTDSRLANFKDATAALSAARPSSKKILKPRNGLRSRRYPRDDVWNKRQKKRRIQNHEKSCLRKIDAKFTRSGLRMASHSKPDAIKKKDRPSEGDLKGTLPWLKYRSGPRGPDFARRKWPLFKKDLHLKRWHLIPVACNVNDELRWWLVVIDMQVQNRPDLASKEKKVQHGRALWIYNPCHAVDLTKIPDGADSQTTFFEEVPEYIRRLVNSELFNSDQHKTPIKFPRSSDKDGLEKLKTGALSEHMYDHPGRFKHFITTPIVGQRYNYQNRNPHTGVDVIHAMGRILSMIEQEDVGAKPMASAMLASTLGCVPSDSSDADTGAGTEAEDLVQKEQDWESGVASFQNRVRTETMVEVRRFMNITHLRGYPFHRQRPGNVPRECYRMIGYLYDSHPETWRQLETWFAHGAHAAVVGLDYATCSKDGGCGDATPHVVSFPMSCGTYSVLHGRKKRHPFDDPKSEWWGNVEALDVLKDLPAEEQNAAKVGCLYKRHDYLRRDLESKGPIPVDGGPKDSENILIDEYPQSMISLTVRKNGQGIIHVGNRPNSIWKVNGIRVTQSAVIDRFSLITHLHGNGMHWIFLRRFAAVKTYEGNLQGTVPGDVELWRRPKGARELMMEEKVIRIHDPLRGTLGGSDMNIIFPPHTYLNDDFKNFVYDMGDNTPHFHHHHRPLDRVGTQEVEKLLWQSHLGDIFLCQNPVCWKYSRTYAGDKWTAAPNPTSIPCFDPKCVQGIPEARVAGTVTCFNVNKGSCFPDELGELGGHVPGIPGHMFMETGVLMFQPELVITHSQSVIDHRGANNYNELVSKDNPNFGKPQEGSLLPQPPLSWSRVAFVPVGRFPSVKAMREYLRVKFNYDPIIFSETETSGVAYDMTMYERLNYYRILLWNRLSPQIQQDYWEEHYLSLAVAGNCSRYFVSGDPETTLRVGYQQEQKSLASGYDGWEKTTGDKKNHKWIIQGAGDGWIWDLINGKLAPDELPWYNDQDQPIESLPYEMIGYVSAKHSLQEKGVIGDTLDPKGLRNQMGLQTAFFTGLFDRIRKRKPIISNCNPGLRQTSNESDTTATTVTSDKHSPESSDEHGGISPSKTFSGMRQITSSTRRNSTNLDDISLETHPATPPSTKAILAKARTTGSNPSLTSTPTSASSEISSGKTAAAIREILCIDGSVVTIGPNDRLHRQQFYTPYNGGILHEQCIQVFRAGLRDPILLRVKQTRIPNDKVGGVYKGNERENENNRGAKEEISIVESESESASKDFIEPLNSVKRTLLQRKSKSLAPESVEEELVQEQERSSKRVRTPLNQREKERELDDEDINAITDELANITPTTKRGRKLGAAKRMVEEISDSETPLPKKRGRKKKIALENQPYTKKDVERDLLEEDEAWEPIGKQGYRDKTRELEERGGEIEDGPKKRDRGRPRIPKMIQ</sequence>
<feature type="compositionally biased region" description="Basic and acidic residues" evidence="1">
    <location>
        <begin position="1462"/>
        <end position="1474"/>
    </location>
</feature>
<feature type="region of interest" description="Disordered" evidence="1">
    <location>
        <begin position="468"/>
        <end position="493"/>
    </location>
</feature>
<organism evidence="2 3">
    <name type="scientific">Dactylellina haptotyla (strain CBS 200.50)</name>
    <name type="common">Nematode-trapping fungus</name>
    <name type="synonym">Monacrosporium haptotylum</name>
    <dbReference type="NCBI Taxonomy" id="1284197"/>
    <lineage>
        <taxon>Eukaryota</taxon>
        <taxon>Fungi</taxon>
        <taxon>Dikarya</taxon>
        <taxon>Ascomycota</taxon>
        <taxon>Pezizomycotina</taxon>
        <taxon>Orbiliomycetes</taxon>
        <taxon>Orbiliales</taxon>
        <taxon>Orbiliaceae</taxon>
        <taxon>Dactylellina</taxon>
    </lineage>
</organism>
<feature type="region of interest" description="Disordered" evidence="1">
    <location>
        <begin position="1439"/>
        <end position="1512"/>
    </location>
</feature>
<evidence type="ECO:0000313" key="2">
    <source>
        <dbReference type="EMBL" id="EPS41775.1"/>
    </source>
</evidence>
<reference evidence="3" key="2">
    <citation type="submission" date="2013-04" db="EMBL/GenBank/DDBJ databases">
        <title>Genomic mechanisms accounting for the adaptation to parasitism in nematode-trapping fungi.</title>
        <authorList>
            <person name="Ahren D.G."/>
        </authorList>
    </citation>
    <scope>NUCLEOTIDE SEQUENCE [LARGE SCALE GENOMIC DNA]</scope>
    <source>
        <strain evidence="3">CBS 200.50</strain>
    </source>
</reference>
<feature type="compositionally biased region" description="Basic residues" evidence="1">
    <location>
        <begin position="419"/>
        <end position="434"/>
    </location>
</feature>
<feature type="region of interest" description="Disordered" evidence="1">
    <location>
        <begin position="1614"/>
        <end position="1637"/>
    </location>
</feature>
<feature type="region of interest" description="Disordered" evidence="1">
    <location>
        <begin position="1663"/>
        <end position="1700"/>
    </location>
</feature>